<sequence length="192" mass="21233">METGAEKDRGLVIVIMGVSGAGKSTIGGLLSKDLDCPFLDADDFHPDENKEKMRNGIPLSEDDRRPWLEKLRNAIAHYILSGQTAVLACSALRRSYRLILRSAGDGIGTRGKVVFVHLNGSQELFESRLAARFKEGTHFMPPSLLQSQLSLLEEEDEGDFNSCFISVDASLSPDFLVKQIARTEKRWKLPAA</sequence>
<dbReference type="Proteomes" id="UP001633002">
    <property type="component" value="Unassembled WGS sequence"/>
</dbReference>
<comment type="similarity">
    <text evidence="2 9">Belongs to the gluconokinase GntK/GntV family.</text>
</comment>
<accession>A0ABD3GYZ7</accession>
<dbReference type="EMBL" id="JBJQOH010000006">
    <property type="protein sequence ID" value="KAL3684203.1"/>
    <property type="molecule type" value="Genomic_DNA"/>
</dbReference>
<dbReference type="CDD" id="cd02021">
    <property type="entry name" value="GntK"/>
    <property type="match status" value="1"/>
</dbReference>
<dbReference type="GO" id="GO:0005524">
    <property type="term" value="F:ATP binding"/>
    <property type="evidence" value="ECO:0007669"/>
    <property type="project" value="UniProtKB-KW"/>
</dbReference>
<evidence type="ECO:0000256" key="6">
    <source>
        <dbReference type="ARBA" id="ARBA00022777"/>
    </source>
</evidence>
<dbReference type="InterPro" id="IPR031322">
    <property type="entry name" value="Shikimate/glucono_kinase"/>
</dbReference>
<dbReference type="InterPro" id="IPR027417">
    <property type="entry name" value="P-loop_NTPase"/>
</dbReference>
<dbReference type="SUPFAM" id="SSF52540">
    <property type="entry name" value="P-loop containing nucleoside triphosphate hydrolases"/>
    <property type="match status" value="1"/>
</dbReference>
<comment type="catalytic activity">
    <reaction evidence="8 9">
        <text>D-gluconate + ATP = 6-phospho-D-gluconate + ADP + H(+)</text>
        <dbReference type="Rhea" id="RHEA:19433"/>
        <dbReference type="ChEBI" id="CHEBI:15378"/>
        <dbReference type="ChEBI" id="CHEBI:18391"/>
        <dbReference type="ChEBI" id="CHEBI:30616"/>
        <dbReference type="ChEBI" id="CHEBI:58759"/>
        <dbReference type="ChEBI" id="CHEBI:456216"/>
        <dbReference type="EC" id="2.7.1.12"/>
    </reaction>
</comment>
<dbReference type="GO" id="GO:0046316">
    <property type="term" value="F:gluconokinase activity"/>
    <property type="evidence" value="ECO:0007669"/>
    <property type="project" value="UniProtKB-EC"/>
</dbReference>
<evidence type="ECO:0000256" key="2">
    <source>
        <dbReference type="ARBA" id="ARBA00008420"/>
    </source>
</evidence>
<dbReference type="FunFam" id="3.40.50.300:FF:000522">
    <property type="entry name" value="Gluconokinase"/>
    <property type="match status" value="1"/>
</dbReference>
<proteinExistence type="inferred from homology"/>
<evidence type="ECO:0000256" key="5">
    <source>
        <dbReference type="ARBA" id="ARBA00022741"/>
    </source>
</evidence>
<evidence type="ECO:0000256" key="9">
    <source>
        <dbReference type="RuleBase" id="RU363066"/>
    </source>
</evidence>
<keyword evidence="5 9" id="KW-0547">Nucleotide-binding</keyword>
<keyword evidence="11" id="KW-1185">Reference proteome</keyword>
<gene>
    <name evidence="10" type="ORF">R1sor_002225</name>
</gene>
<dbReference type="AlphaFoldDB" id="A0ABD3GYZ7"/>
<name>A0ABD3GYZ7_9MARC</name>
<dbReference type="PANTHER" id="PTHR43442:SF3">
    <property type="entry name" value="GLUCONOKINASE-RELATED"/>
    <property type="match status" value="1"/>
</dbReference>
<keyword evidence="6 9" id="KW-0418">Kinase</keyword>
<reference evidence="10 11" key="1">
    <citation type="submission" date="2024-09" db="EMBL/GenBank/DDBJ databases">
        <title>Chromosome-scale assembly of Riccia sorocarpa.</title>
        <authorList>
            <person name="Paukszto L."/>
        </authorList>
    </citation>
    <scope>NUCLEOTIDE SEQUENCE [LARGE SCALE GENOMIC DNA]</scope>
    <source>
        <strain evidence="10">LP-2024</strain>
        <tissue evidence="10">Aerial parts of the thallus</tissue>
    </source>
</reference>
<dbReference type="EC" id="2.7.1.12" evidence="3 9"/>
<evidence type="ECO:0000313" key="11">
    <source>
        <dbReference type="Proteomes" id="UP001633002"/>
    </source>
</evidence>
<keyword evidence="7 9" id="KW-0067">ATP-binding</keyword>
<comment type="caution">
    <text evidence="10">The sequence shown here is derived from an EMBL/GenBank/DDBJ whole genome shotgun (WGS) entry which is preliminary data.</text>
</comment>
<dbReference type="NCBIfam" id="TIGR01313">
    <property type="entry name" value="therm_gnt_kin"/>
    <property type="match status" value="1"/>
</dbReference>
<organism evidence="10 11">
    <name type="scientific">Riccia sorocarpa</name>
    <dbReference type="NCBI Taxonomy" id="122646"/>
    <lineage>
        <taxon>Eukaryota</taxon>
        <taxon>Viridiplantae</taxon>
        <taxon>Streptophyta</taxon>
        <taxon>Embryophyta</taxon>
        <taxon>Marchantiophyta</taxon>
        <taxon>Marchantiopsida</taxon>
        <taxon>Marchantiidae</taxon>
        <taxon>Marchantiales</taxon>
        <taxon>Ricciaceae</taxon>
        <taxon>Riccia</taxon>
    </lineage>
</organism>
<dbReference type="Gene3D" id="3.40.50.300">
    <property type="entry name" value="P-loop containing nucleotide triphosphate hydrolases"/>
    <property type="match status" value="1"/>
</dbReference>
<evidence type="ECO:0000313" key="10">
    <source>
        <dbReference type="EMBL" id="KAL3684203.1"/>
    </source>
</evidence>
<dbReference type="InterPro" id="IPR006001">
    <property type="entry name" value="Therm_gnt_kin"/>
</dbReference>
<evidence type="ECO:0000256" key="4">
    <source>
        <dbReference type="ARBA" id="ARBA00022679"/>
    </source>
</evidence>
<dbReference type="Pfam" id="PF01202">
    <property type="entry name" value="SKI"/>
    <property type="match status" value="1"/>
</dbReference>
<evidence type="ECO:0000256" key="3">
    <source>
        <dbReference type="ARBA" id="ARBA00012054"/>
    </source>
</evidence>
<dbReference type="PANTHER" id="PTHR43442">
    <property type="entry name" value="GLUCONOKINASE-RELATED"/>
    <property type="match status" value="1"/>
</dbReference>
<keyword evidence="4 9" id="KW-0808">Transferase</keyword>
<protein>
    <recommendedName>
        <fullName evidence="3 9">Gluconokinase</fullName>
        <ecNumber evidence="3 9">2.7.1.12</ecNumber>
    </recommendedName>
</protein>
<evidence type="ECO:0000256" key="1">
    <source>
        <dbReference type="ARBA" id="ARBA00004875"/>
    </source>
</evidence>
<comment type="pathway">
    <text evidence="1 9">Carbohydrate acid metabolism; D-gluconate degradation.</text>
</comment>
<evidence type="ECO:0000256" key="7">
    <source>
        <dbReference type="ARBA" id="ARBA00022840"/>
    </source>
</evidence>
<evidence type="ECO:0000256" key="8">
    <source>
        <dbReference type="ARBA" id="ARBA00048090"/>
    </source>
</evidence>